<feature type="transmembrane region" description="Helical" evidence="2">
    <location>
        <begin position="196"/>
        <end position="218"/>
    </location>
</feature>
<feature type="compositionally biased region" description="Basic residues" evidence="1">
    <location>
        <begin position="11"/>
        <end position="25"/>
    </location>
</feature>
<organism evidence="3 4">
    <name type="scientific">Amnibacterium flavum</name>
    <dbReference type="NCBI Taxonomy" id="2173173"/>
    <lineage>
        <taxon>Bacteria</taxon>
        <taxon>Bacillati</taxon>
        <taxon>Actinomycetota</taxon>
        <taxon>Actinomycetes</taxon>
        <taxon>Micrococcales</taxon>
        <taxon>Microbacteriaceae</taxon>
        <taxon>Amnibacterium</taxon>
    </lineage>
</organism>
<evidence type="ECO:0000256" key="1">
    <source>
        <dbReference type="SAM" id="MobiDB-lite"/>
    </source>
</evidence>
<feature type="transmembrane region" description="Helical" evidence="2">
    <location>
        <begin position="344"/>
        <end position="369"/>
    </location>
</feature>
<comment type="caution">
    <text evidence="3">The sequence shown here is derived from an EMBL/GenBank/DDBJ whole genome shotgun (WGS) entry which is preliminary data.</text>
</comment>
<evidence type="ECO:0000256" key="2">
    <source>
        <dbReference type="SAM" id="Phobius"/>
    </source>
</evidence>
<accession>A0A2V1HT61</accession>
<gene>
    <name evidence="3" type="ORF">DDQ50_04735</name>
</gene>
<protein>
    <submittedName>
        <fullName evidence="3">Pilus assembly protein</fullName>
    </submittedName>
</protein>
<dbReference type="Proteomes" id="UP000244893">
    <property type="component" value="Unassembled WGS sequence"/>
</dbReference>
<dbReference type="PANTHER" id="PTHR35007:SF2">
    <property type="entry name" value="PILUS ASSEMBLE PROTEIN"/>
    <property type="match status" value="1"/>
</dbReference>
<dbReference type="OrthoDB" id="3267562at2"/>
<name>A0A2V1HT61_9MICO</name>
<reference evidence="3 4" key="1">
    <citation type="submission" date="2018-05" db="EMBL/GenBank/DDBJ databases">
        <title>Amnibacterium sp. M8JJ-5, whole genome shotgun sequence.</title>
        <authorList>
            <person name="Tuo L."/>
        </authorList>
    </citation>
    <scope>NUCLEOTIDE SEQUENCE [LARGE SCALE GENOMIC DNA]</scope>
    <source>
        <strain evidence="3 4">M8JJ-5</strain>
    </source>
</reference>
<keyword evidence="2" id="KW-0812">Transmembrane</keyword>
<proteinExistence type="predicted"/>
<dbReference type="EMBL" id="QEOP01000001">
    <property type="protein sequence ID" value="PVZ95785.1"/>
    <property type="molecule type" value="Genomic_DNA"/>
</dbReference>
<dbReference type="AlphaFoldDB" id="A0A2V1HT61"/>
<feature type="transmembrane region" description="Helical" evidence="2">
    <location>
        <begin position="224"/>
        <end position="244"/>
    </location>
</feature>
<keyword evidence="2" id="KW-1133">Transmembrane helix</keyword>
<dbReference type="PANTHER" id="PTHR35007">
    <property type="entry name" value="INTEGRAL MEMBRANE PROTEIN-RELATED"/>
    <property type="match status" value="1"/>
</dbReference>
<feature type="region of interest" description="Disordered" evidence="1">
    <location>
        <begin position="1"/>
        <end position="102"/>
    </location>
</feature>
<evidence type="ECO:0000313" key="4">
    <source>
        <dbReference type="Proteomes" id="UP000244893"/>
    </source>
</evidence>
<sequence>MPRSGGARSAHGARHRTRRGSRHPARTLARGGVDAARGPRRPRRPLARVARPARVGIDRCRRAPRAPRRTESARRPGAAPSGSRRAPGGRTARDVSRQRQASRTLSALAADVERAATLLTAGVPASSAMADLTRSDPQSGGGVPDAQAAVAAALAVAEVSGSPLARTLRDVSASLTSLADAAREIEVASVGPRMTALFVSALPLAGIVLAAALGFGVLDVLIGSPVGRVCLVGGLGLGASGALWSRRLIRHALPHPSVGGLVLDLVAIGLLGGLPPEGAIHLAGREAAARGLDPGGADRARAVVALGQSSGAPVAALLRGEAMLIRREQAIAARIAAERLAHTLLLPLGLCVLPAFLLLGVVPALIAVVSSTVAAG</sequence>
<keyword evidence="4" id="KW-1185">Reference proteome</keyword>
<evidence type="ECO:0000313" key="3">
    <source>
        <dbReference type="EMBL" id="PVZ95785.1"/>
    </source>
</evidence>
<keyword evidence="2" id="KW-0472">Membrane</keyword>